<dbReference type="InterPro" id="IPR013862">
    <property type="entry name" value="Kei1"/>
</dbReference>
<proteinExistence type="predicted"/>
<evidence type="ECO:0000256" key="2">
    <source>
        <dbReference type="SAM" id="Phobius"/>
    </source>
</evidence>
<dbReference type="OrthoDB" id="3338076at2759"/>
<dbReference type="GO" id="GO:0070916">
    <property type="term" value="C:inositol phosphoceramide synthase complex"/>
    <property type="evidence" value="ECO:0007669"/>
    <property type="project" value="TreeGrafter"/>
</dbReference>
<protein>
    <recommendedName>
        <fullName evidence="5">DUF1753 domain-containing protein</fullName>
    </recommendedName>
</protein>
<dbReference type="GO" id="GO:0006673">
    <property type="term" value="P:inositol phosphoceramide metabolic process"/>
    <property type="evidence" value="ECO:0007669"/>
    <property type="project" value="InterPro"/>
</dbReference>
<feature type="transmembrane region" description="Helical" evidence="2">
    <location>
        <begin position="193"/>
        <end position="217"/>
    </location>
</feature>
<evidence type="ECO:0000313" key="3">
    <source>
        <dbReference type="EMBL" id="TKA79330.1"/>
    </source>
</evidence>
<dbReference type="Pfam" id="PF08552">
    <property type="entry name" value="Kei1"/>
    <property type="match status" value="1"/>
</dbReference>
<feature type="compositionally biased region" description="Low complexity" evidence="1">
    <location>
        <begin position="230"/>
        <end position="241"/>
    </location>
</feature>
<feature type="region of interest" description="Disordered" evidence="1">
    <location>
        <begin position="230"/>
        <end position="252"/>
    </location>
</feature>
<evidence type="ECO:0000313" key="4">
    <source>
        <dbReference type="Proteomes" id="UP000309340"/>
    </source>
</evidence>
<feature type="transmembrane region" description="Helical" evidence="2">
    <location>
        <begin position="26"/>
        <end position="46"/>
    </location>
</feature>
<dbReference type="PANTHER" id="PTHR28077">
    <property type="entry name" value="INOSITOL PHOSPHORYLCERAMIDE SYNTHASE REGULATORY SUBUNIT KEI1"/>
    <property type="match status" value="1"/>
</dbReference>
<feature type="transmembrane region" description="Helical" evidence="2">
    <location>
        <begin position="58"/>
        <end position="76"/>
    </location>
</feature>
<dbReference type="Proteomes" id="UP000309340">
    <property type="component" value="Unassembled WGS sequence"/>
</dbReference>
<reference evidence="3 4" key="1">
    <citation type="submission" date="2017-03" db="EMBL/GenBank/DDBJ databases">
        <title>Genomes of endolithic fungi from Antarctica.</title>
        <authorList>
            <person name="Coleine C."/>
            <person name="Masonjones S."/>
            <person name="Stajich J.E."/>
        </authorList>
    </citation>
    <scope>NUCLEOTIDE SEQUENCE [LARGE SCALE GENOMIC DNA]</scope>
    <source>
        <strain evidence="3 4">CCFEE 5184</strain>
    </source>
</reference>
<keyword evidence="2" id="KW-1133">Transmembrane helix</keyword>
<dbReference type="GO" id="GO:0000139">
    <property type="term" value="C:Golgi membrane"/>
    <property type="evidence" value="ECO:0007669"/>
    <property type="project" value="TreeGrafter"/>
</dbReference>
<feature type="compositionally biased region" description="Polar residues" evidence="1">
    <location>
        <begin position="242"/>
        <end position="252"/>
    </location>
</feature>
<keyword evidence="2" id="KW-0812">Transmembrane</keyword>
<organism evidence="3 4">
    <name type="scientific">Friedmanniomyces simplex</name>
    <dbReference type="NCBI Taxonomy" id="329884"/>
    <lineage>
        <taxon>Eukaryota</taxon>
        <taxon>Fungi</taxon>
        <taxon>Dikarya</taxon>
        <taxon>Ascomycota</taxon>
        <taxon>Pezizomycotina</taxon>
        <taxon>Dothideomycetes</taxon>
        <taxon>Dothideomycetidae</taxon>
        <taxon>Mycosphaerellales</taxon>
        <taxon>Teratosphaeriaceae</taxon>
        <taxon>Friedmanniomyces</taxon>
    </lineage>
</organism>
<dbReference type="PANTHER" id="PTHR28077:SF1">
    <property type="entry name" value="INOSITOL PHOSPHORYLCERAMIDE SYNTHASE REGULATORY SUBUNIT KEI1"/>
    <property type="match status" value="1"/>
</dbReference>
<evidence type="ECO:0008006" key="5">
    <source>
        <dbReference type="Google" id="ProtNLM"/>
    </source>
</evidence>
<dbReference type="GO" id="GO:0070917">
    <property type="term" value="F:inositol phosphoceramide synthase regulator activity"/>
    <property type="evidence" value="ECO:0007669"/>
    <property type="project" value="InterPro"/>
</dbReference>
<dbReference type="EMBL" id="NAJQ01000092">
    <property type="protein sequence ID" value="TKA79330.1"/>
    <property type="molecule type" value="Genomic_DNA"/>
</dbReference>
<evidence type="ECO:0000256" key="1">
    <source>
        <dbReference type="SAM" id="MobiDB-lite"/>
    </source>
</evidence>
<gene>
    <name evidence="3" type="ORF">B0A55_03456</name>
</gene>
<dbReference type="AlphaFoldDB" id="A0A4U0XPI1"/>
<keyword evidence="4" id="KW-1185">Reference proteome</keyword>
<name>A0A4U0XPI1_9PEZI</name>
<sequence>MAPPFFRFPRPRSFLHLVPLRTATEFIAFTFAINKVTGLYGLLALLTGYHLNPLQLSHYIYSLLVLALGLYLTPAIRQRDADGALKVLVLAWVYVLDTVINTAYTALFGLGWFVVLSQHLDQDAAGTGGSMTIPGGKTMNHTAGFTDPEHTVSQVDIVATPAPGSLTGQQATAYGSFGSSSTLGGAILGRDGISSVTVLGLLWLTRIYCCIIVLSFARKTLRQHIASISASSTSYTPSTPSDNPNLAPNPFHSSSSIPSWRGRLGSLMLRFPSQRYWLGRDEREEEWARQTSSRLESARGLRIKVPVEAAGGLGERERRARSGTGPPLPVLGAKGKVVE</sequence>
<dbReference type="STRING" id="329884.A0A4U0XPI1"/>
<comment type="caution">
    <text evidence="3">The sequence shown here is derived from an EMBL/GenBank/DDBJ whole genome shotgun (WGS) entry which is preliminary data.</text>
</comment>
<feature type="transmembrane region" description="Helical" evidence="2">
    <location>
        <begin position="88"/>
        <end position="115"/>
    </location>
</feature>
<accession>A0A4U0XPI1</accession>
<feature type="region of interest" description="Disordered" evidence="1">
    <location>
        <begin position="312"/>
        <end position="339"/>
    </location>
</feature>
<keyword evidence="2" id="KW-0472">Membrane</keyword>